<keyword evidence="9" id="KW-1185">Reference proteome</keyword>
<evidence type="ECO:0000256" key="2">
    <source>
        <dbReference type="ARBA" id="ARBA00022692"/>
    </source>
</evidence>
<protein>
    <recommendedName>
        <fullName evidence="10">Transmembrane protein 179</fullName>
    </recommendedName>
</protein>
<dbReference type="Pfam" id="PF26158">
    <property type="entry name" value="Claudin_TMEM179-179B"/>
    <property type="match status" value="2"/>
</dbReference>
<feature type="transmembrane region" description="Helical" evidence="7">
    <location>
        <begin position="377"/>
        <end position="401"/>
    </location>
</feature>
<gene>
    <name evidence="8" type="ORF">E5288_WYG000081</name>
</gene>
<dbReference type="InterPro" id="IPR059010">
    <property type="entry name" value="TMEM179-179B"/>
</dbReference>
<sequence length="506" mass="55538">MLWSGVHTHFRTGGPAEGPQPKGLSLEIALCLGKLPRLRQFVLPHPLAWPPGLSLGHVHRRSEPPEGLAKASLWLLPGRQPLCPVLLPHFFTHAAACGFQSSATSAELGLSGRVRDGPSEGAVAEKQRSSQTPSWLQVPGSVDGLCVVFMTPAPPLSLSHVPYTWCKPGVPKESRSSLDRKPHSHHSLWASRTRPSERLSPGLRPLTLMWVLGTREPFHVKPTHARPALGRCARVPGGALRTRRRSHCAASRAAPAGPARGAGRLRRPRVPAGAPRPASPAGLAVSSGRFLGPPGLAMALNNFLFAQCVCYFLAFLFSFVVVVPLSENGHDFRGRCLLFTEGMWLSANLTVQERERFTRRWGPGRHGDRPSFPRSSFLYAFLNLLVSAFVVFLVFIASTIVSVGFTMWCDAITEKGTVPHSCEELQGIDLELNVDNSAFYDQFAIAQFGLWASWLAWLAITVLAFLKVYHNYRQEDLLDSLVHEKELLLARPAPRAAFQEEKSAVI</sequence>
<evidence type="ECO:0000256" key="5">
    <source>
        <dbReference type="ARBA" id="ARBA00093776"/>
    </source>
</evidence>
<feature type="compositionally biased region" description="Basic and acidic residues" evidence="6">
    <location>
        <begin position="172"/>
        <end position="181"/>
    </location>
</feature>
<feature type="transmembrane region" description="Helical" evidence="7">
    <location>
        <begin position="443"/>
        <end position="466"/>
    </location>
</feature>
<keyword evidence="3 7" id="KW-1133">Transmembrane helix</keyword>
<dbReference type="PANTHER" id="PTHR31872">
    <property type="entry name" value="TRANSMEMBRANE PROTEIN 179"/>
    <property type="match status" value="1"/>
</dbReference>
<feature type="region of interest" description="Disordered" evidence="6">
    <location>
        <begin position="172"/>
        <end position="200"/>
    </location>
</feature>
<feature type="compositionally biased region" description="Low complexity" evidence="6">
    <location>
        <begin position="249"/>
        <end position="262"/>
    </location>
</feature>
<reference evidence="8" key="1">
    <citation type="submission" date="2019-10" db="EMBL/GenBank/DDBJ databases">
        <title>The sequence and de novo assembly of the wild yak genome.</title>
        <authorList>
            <person name="Liu Y."/>
        </authorList>
    </citation>
    <scope>NUCLEOTIDE SEQUENCE [LARGE SCALE GENOMIC DNA]</scope>
    <source>
        <strain evidence="8">WY2019</strain>
    </source>
</reference>
<evidence type="ECO:0000256" key="4">
    <source>
        <dbReference type="ARBA" id="ARBA00023136"/>
    </source>
</evidence>
<dbReference type="PANTHER" id="PTHR31872:SF4">
    <property type="entry name" value="TRANSMEMBRANE PROTEIN 179"/>
    <property type="match status" value="1"/>
</dbReference>
<comment type="similarity">
    <text evidence="5">Belongs to the TMEM179 family.</text>
</comment>
<evidence type="ECO:0008006" key="10">
    <source>
        <dbReference type="Google" id="ProtNLM"/>
    </source>
</evidence>
<evidence type="ECO:0000256" key="7">
    <source>
        <dbReference type="SAM" id="Phobius"/>
    </source>
</evidence>
<dbReference type="EMBL" id="VBQZ03000038">
    <property type="protein sequence ID" value="MXQ87434.1"/>
    <property type="molecule type" value="Genomic_DNA"/>
</dbReference>
<feature type="compositionally biased region" description="Low complexity" evidence="6">
    <location>
        <begin position="270"/>
        <end position="283"/>
    </location>
</feature>
<comment type="subcellular location">
    <subcellularLocation>
        <location evidence="1">Membrane</location>
        <topology evidence="1">Multi-pass membrane protein</topology>
    </subcellularLocation>
</comment>
<dbReference type="AlphaFoldDB" id="A0A6B0RHC5"/>
<accession>A0A6B0RHC5</accession>
<feature type="region of interest" description="Disordered" evidence="6">
    <location>
        <begin position="244"/>
        <end position="283"/>
    </location>
</feature>
<feature type="transmembrane region" description="Helical" evidence="7">
    <location>
        <begin position="303"/>
        <end position="325"/>
    </location>
</feature>
<evidence type="ECO:0000313" key="8">
    <source>
        <dbReference type="EMBL" id="MXQ87434.1"/>
    </source>
</evidence>
<dbReference type="InterPro" id="IPR029673">
    <property type="entry name" value="TMEM179"/>
</dbReference>
<organism evidence="8 9">
    <name type="scientific">Bos mutus</name>
    <name type="common">wild yak</name>
    <dbReference type="NCBI Taxonomy" id="72004"/>
    <lineage>
        <taxon>Eukaryota</taxon>
        <taxon>Metazoa</taxon>
        <taxon>Chordata</taxon>
        <taxon>Craniata</taxon>
        <taxon>Vertebrata</taxon>
        <taxon>Euteleostomi</taxon>
        <taxon>Mammalia</taxon>
        <taxon>Eutheria</taxon>
        <taxon>Laurasiatheria</taxon>
        <taxon>Artiodactyla</taxon>
        <taxon>Ruminantia</taxon>
        <taxon>Pecora</taxon>
        <taxon>Bovidae</taxon>
        <taxon>Bovinae</taxon>
        <taxon>Bos</taxon>
    </lineage>
</organism>
<keyword evidence="4 7" id="KW-0472">Membrane</keyword>
<keyword evidence="2 7" id="KW-0812">Transmembrane</keyword>
<dbReference type="Proteomes" id="UP000322234">
    <property type="component" value="Unassembled WGS sequence"/>
</dbReference>
<comment type="caution">
    <text evidence="8">The sequence shown here is derived from an EMBL/GenBank/DDBJ whole genome shotgun (WGS) entry which is preliminary data.</text>
</comment>
<feature type="compositionally biased region" description="Basic and acidic residues" evidence="6">
    <location>
        <begin position="113"/>
        <end position="128"/>
    </location>
</feature>
<feature type="region of interest" description="Disordered" evidence="6">
    <location>
        <begin position="110"/>
        <end position="134"/>
    </location>
</feature>
<proteinExistence type="inferred from homology"/>
<evidence type="ECO:0000256" key="1">
    <source>
        <dbReference type="ARBA" id="ARBA00004141"/>
    </source>
</evidence>
<evidence type="ECO:0000256" key="3">
    <source>
        <dbReference type="ARBA" id="ARBA00022989"/>
    </source>
</evidence>
<name>A0A6B0RHC5_9CETA</name>
<evidence type="ECO:0000313" key="9">
    <source>
        <dbReference type="Proteomes" id="UP000322234"/>
    </source>
</evidence>
<evidence type="ECO:0000256" key="6">
    <source>
        <dbReference type="SAM" id="MobiDB-lite"/>
    </source>
</evidence>